<organism evidence="1 2">
    <name type="scientific">Stylosanthes scabra</name>
    <dbReference type="NCBI Taxonomy" id="79078"/>
    <lineage>
        <taxon>Eukaryota</taxon>
        <taxon>Viridiplantae</taxon>
        <taxon>Streptophyta</taxon>
        <taxon>Embryophyta</taxon>
        <taxon>Tracheophyta</taxon>
        <taxon>Spermatophyta</taxon>
        <taxon>Magnoliopsida</taxon>
        <taxon>eudicotyledons</taxon>
        <taxon>Gunneridae</taxon>
        <taxon>Pentapetalae</taxon>
        <taxon>rosids</taxon>
        <taxon>fabids</taxon>
        <taxon>Fabales</taxon>
        <taxon>Fabaceae</taxon>
        <taxon>Papilionoideae</taxon>
        <taxon>50 kb inversion clade</taxon>
        <taxon>dalbergioids sensu lato</taxon>
        <taxon>Dalbergieae</taxon>
        <taxon>Pterocarpus clade</taxon>
        <taxon>Stylosanthes</taxon>
    </lineage>
</organism>
<comment type="caution">
    <text evidence="1">The sequence shown here is derived from an EMBL/GenBank/DDBJ whole genome shotgun (WGS) entry which is preliminary data.</text>
</comment>
<keyword evidence="2" id="KW-1185">Reference proteome</keyword>
<protein>
    <submittedName>
        <fullName evidence="1">Uncharacterized protein</fullName>
    </submittedName>
</protein>
<evidence type="ECO:0000313" key="2">
    <source>
        <dbReference type="Proteomes" id="UP001341840"/>
    </source>
</evidence>
<name>A0ABU6VNN7_9FABA</name>
<sequence length="80" mass="9277">MKRLEDECAARITTGELAGPPIHEDEVWDRIAGGRKQGPIYGKGKAEEYKREIEAWKKRYETDVTLLQTTHDTQLEEFDQ</sequence>
<reference evidence="1 2" key="1">
    <citation type="journal article" date="2023" name="Plants (Basel)">
        <title>Bridging the Gap: Combining Genomics and Transcriptomics Approaches to Understand Stylosanthes scabra, an Orphan Legume from the Brazilian Caatinga.</title>
        <authorList>
            <person name="Ferreira-Neto J.R.C."/>
            <person name="da Silva M.D."/>
            <person name="Binneck E."/>
            <person name="de Melo N.F."/>
            <person name="da Silva R.H."/>
            <person name="de Melo A.L.T.M."/>
            <person name="Pandolfi V."/>
            <person name="Bustamante F.O."/>
            <person name="Brasileiro-Vidal A.C."/>
            <person name="Benko-Iseppon A.M."/>
        </authorList>
    </citation>
    <scope>NUCLEOTIDE SEQUENCE [LARGE SCALE GENOMIC DNA]</scope>
    <source>
        <tissue evidence="1">Leaves</tissue>
    </source>
</reference>
<proteinExistence type="predicted"/>
<evidence type="ECO:0000313" key="1">
    <source>
        <dbReference type="EMBL" id="MED6173966.1"/>
    </source>
</evidence>
<dbReference type="Proteomes" id="UP001341840">
    <property type="component" value="Unassembled WGS sequence"/>
</dbReference>
<dbReference type="EMBL" id="JASCZI010151667">
    <property type="protein sequence ID" value="MED6173966.1"/>
    <property type="molecule type" value="Genomic_DNA"/>
</dbReference>
<gene>
    <name evidence="1" type="ORF">PIB30_064629</name>
</gene>
<accession>A0ABU6VNN7</accession>